<evidence type="ECO:0000313" key="3">
    <source>
        <dbReference type="EMBL" id="TRX96433.1"/>
    </source>
</evidence>
<feature type="compositionally biased region" description="Basic and acidic residues" evidence="2">
    <location>
        <begin position="230"/>
        <end position="248"/>
    </location>
</feature>
<feature type="region of interest" description="Disordered" evidence="2">
    <location>
        <begin position="778"/>
        <end position="817"/>
    </location>
</feature>
<protein>
    <submittedName>
        <fullName evidence="3">Uncharacterized protein</fullName>
    </submittedName>
</protein>
<dbReference type="Proteomes" id="UP000319160">
    <property type="component" value="Unassembled WGS sequence"/>
</dbReference>
<keyword evidence="4" id="KW-1185">Reference proteome</keyword>
<sequence length="1014" mass="115210">MACSWNPASDDCAASANWDSALQSSATGNMRVERPLFPEHLQPPPGFGKLSTIYDQPRGRTPQDGVHTFVVARSGVAAGTANHGIDRSNDIEIEWSRKEPLNHPEFKGYYNYEGRKFTELTALEKRQLEMAVHYPNIRKGIMKAPFYFRTGSFFLHEETQSKLSRQVFGTREIFDKIFAHLITRYEDLANLSAASQFTAHMVQSSWMHLDATSIDFLGWDENCLSDVRKMEEQEEKKRSNGKGKEKAKNVPTRTFSPTVMISPVRPEEQGPTLPVATNKAGYPLNPSVMPPEKTSFEVSMRAHYKLLHFSYLNGYAVKHLVLHGMPWVTVAALQRVISRMPRLEALGVHQCFLLTFGDTQPFLRAINAINKDRSNLTIRLPHIATDFSPFYYKGPPYKADGSGHMGEYGIVPEEKDWLDYHRAIPAQLFGIWDLCQKGCQDFFTPGTGFRAFLDRIPLRGVPTILKYIAAVHNFYNHKHHAGVCGSDRGATIYYPKGLDDPPFVSEELEQAMETTVWQDLIIACSNRSVLEELRNLIVLRGKVKLHRCRECEMRLPAYFFMAHILAWREQDVICHGCQLQGRLVQQVWLLYKYRRTLAQEIFENRKNKELSLCKVLKKIEKPARKEVKDEFGNEIKSARAAILCLPGTVDVRFLKGAHILWEMFTIGIPLIVEDIRQNIRVIDQTYDKLSFEDRLKQTAEHDKLERKASWCEALLGLSQRKPNDGSLKVTCLSWEQLIRRSRADMAIQNGRFVNHGPMHILNLRANAASMLGRSGGLPEYWDAEPDEQSGNSNTSGSRESSQKLLPHQRRPQKAVQVVQDNLQQTKPAQTADQGPHKLLPHQRRPIKTTQQVQDDPQHVQPAQTVAENSQKLLPHQWRPHMGPKPTENTPKPAQLEPDPKNPIKEANARFQNLHIEMAKFTEQYNAKQARIDQARADFNEWKEGTGAEAFEKIVQESIKLEEEAEAAVTAKTGIPPPPPWLINAAAASRSSPHQGWVRMLALWESACNSGRGVQ</sequence>
<feature type="region of interest" description="Disordered" evidence="2">
    <location>
        <begin position="230"/>
        <end position="250"/>
    </location>
</feature>
<evidence type="ECO:0000256" key="1">
    <source>
        <dbReference type="SAM" id="Coils"/>
    </source>
</evidence>
<organism evidence="3 4">
    <name type="scientific">Xylaria flabelliformis</name>
    <dbReference type="NCBI Taxonomy" id="2512241"/>
    <lineage>
        <taxon>Eukaryota</taxon>
        <taxon>Fungi</taxon>
        <taxon>Dikarya</taxon>
        <taxon>Ascomycota</taxon>
        <taxon>Pezizomycotina</taxon>
        <taxon>Sordariomycetes</taxon>
        <taxon>Xylariomycetidae</taxon>
        <taxon>Xylariales</taxon>
        <taxon>Xylariaceae</taxon>
        <taxon>Xylaria</taxon>
    </lineage>
</organism>
<dbReference type="STRING" id="2512241.A0A553I8A6"/>
<feature type="coiled-coil region" evidence="1">
    <location>
        <begin position="903"/>
        <end position="937"/>
    </location>
</feature>
<feature type="region of interest" description="Disordered" evidence="2">
    <location>
        <begin position="36"/>
        <end position="62"/>
    </location>
</feature>
<gene>
    <name evidence="3" type="ORF">FHL15_002705</name>
</gene>
<name>A0A553I8A6_9PEZI</name>
<feature type="compositionally biased region" description="Polar residues" evidence="2">
    <location>
        <begin position="788"/>
        <end position="803"/>
    </location>
</feature>
<dbReference type="OrthoDB" id="5428138at2759"/>
<accession>A0A553I8A6</accession>
<keyword evidence="1" id="KW-0175">Coiled coil</keyword>
<evidence type="ECO:0000256" key="2">
    <source>
        <dbReference type="SAM" id="MobiDB-lite"/>
    </source>
</evidence>
<proteinExistence type="predicted"/>
<feature type="region of interest" description="Disordered" evidence="2">
    <location>
        <begin position="873"/>
        <end position="902"/>
    </location>
</feature>
<reference evidence="4" key="1">
    <citation type="submission" date="2019-06" db="EMBL/GenBank/DDBJ databases">
        <title>Draft genome sequence of the griseofulvin-producing fungus Xylaria cubensis strain G536.</title>
        <authorList>
            <person name="Mead M.E."/>
            <person name="Raja H.A."/>
            <person name="Steenwyk J.L."/>
            <person name="Knowles S.L."/>
            <person name="Oberlies N.H."/>
            <person name="Rokas A."/>
        </authorList>
    </citation>
    <scope>NUCLEOTIDE SEQUENCE [LARGE SCALE GENOMIC DNA]</scope>
    <source>
        <strain evidence="4">G536</strain>
    </source>
</reference>
<dbReference type="EMBL" id="VFLP01000011">
    <property type="protein sequence ID" value="TRX96433.1"/>
    <property type="molecule type" value="Genomic_DNA"/>
</dbReference>
<dbReference type="AlphaFoldDB" id="A0A553I8A6"/>
<comment type="caution">
    <text evidence="3">The sequence shown here is derived from an EMBL/GenBank/DDBJ whole genome shotgun (WGS) entry which is preliminary data.</text>
</comment>
<evidence type="ECO:0000313" key="4">
    <source>
        <dbReference type="Proteomes" id="UP000319160"/>
    </source>
</evidence>